<evidence type="ECO:0000313" key="8">
    <source>
        <dbReference type="EMBL" id="TRW43190.1"/>
    </source>
</evidence>
<dbReference type="Pfam" id="PF04616">
    <property type="entry name" value="Glyco_hydro_43"/>
    <property type="match status" value="1"/>
</dbReference>
<feature type="active site" description="Proton donor" evidence="4">
    <location>
        <position position="199"/>
    </location>
</feature>
<organism evidence="8 9">
    <name type="scientific">Georgenia yuyongxinii</name>
    <dbReference type="NCBI Taxonomy" id="2589797"/>
    <lineage>
        <taxon>Bacteria</taxon>
        <taxon>Bacillati</taxon>
        <taxon>Actinomycetota</taxon>
        <taxon>Actinomycetes</taxon>
        <taxon>Micrococcales</taxon>
        <taxon>Bogoriellaceae</taxon>
        <taxon>Georgenia</taxon>
    </lineage>
</organism>
<comment type="caution">
    <text evidence="8">The sequence shown here is derived from an EMBL/GenBank/DDBJ whole genome shotgun (WGS) entry which is preliminary data.</text>
</comment>
<dbReference type="EMBL" id="VJXR01000097">
    <property type="protein sequence ID" value="TRW43190.1"/>
    <property type="molecule type" value="Genomic_DNA"/>
</dbReference>
<dbReference type="PANTHER" id="PTHR42812">
    <property type="entry name" value="BETA-XYLOSIDASE"/>
    <property type="match status" value="1"/>
</dbReference>
<keyword evidence="9" id="KW-1185">Reference proteome</keyword>
<dbReference type="GO" id="GO:0004553">
    <property type="term" value="F:hydrolase activity, hydrolyzing O-glycosyl compounds"/>
    <property type="evidence" value="ECO:0007669"/>
    <property type="project" value="InterPro"/>
</dbReference>
<accession>A0A552WKA8</accession>
<dbReference type="PANTHER" id="PTHR42812:SF5">
    <property type="entry name" value="ENDO-ARABINASE"/>
    <property type="match status" value="1"/>
</dbReference>
<dbReference type="Proteomes" id="UP000318693">
    <property type="component" value="Unassembled WGS sequence"/>
</dbReference>
<dbReference type="InterPro" id="IPR051795">
    <property type="entry name" value="Glycosyl_Hydrlase_43"/>
</dbReference>
<dbReference type="InterPro" id="IPR023296">
    <property type="entry name" value="Glyco_hydro_beta-prop_sf"/>
</dbReference>
<name>A0A552WKA8_9MICO</name>
<evidence type="ECO:0000256" key="3">
    <source>
        <dbReference type="ARBA" id="ARBA00023295"/>
    </source>
</evidence>
<evidence type="ECO:0000256" key="6">
    <source>
        <dbReference type="RuleBase" id="RU361187"/>
    </source>
</evidence>
<feature type="region of interest" description="Disordered" evidence="7">
    <location>
        <begin position="300"/>
        <end position="319"/>
    </location>
</feature>
<dbReference type="CDD" id="cd08991">
    <property type="entry name" value="GH43_HoAraf43-like"/>
    <property type="match status" value="1"/>
</dbReference>
<protein>
    <submittedName>
        <fullName evidence="8">Family 43 glycosylhydrolase</fullName>
    </submittedName>
</protein>
<keyword evidence="3 6" id="KW-0326">Glycosidase</keyword>
<proteinExistence type="inferred from homology"/>
<evidence type="ECO:0000256" key="2">
    <source>
        <dbReference type="ARBA" id="ARBA00022801"/>
    </source>
</evidence>
<keyword evidence="2 6" id="KW-0378">Hydrolase</keyword>
<feature type="site" description="Important for catalytic activity, responsible for pKa modulation of the active site Glu and correct orientation of both the proton donor and substrate" evidence="5">
    <location>
        <position position="125"/>
    </location>
</feature>
<evidence type="ECO:0000256" key="5">
    <source>
        <dbReference type="PIRSR" id="PIRSR606710-2"/>
    </source>
</evidence>
<evidence type="ECO:0000256" key="1">
    <source>
        <dbReference type="ARBA" id="ARBA00009865"/>
    </source>
</evidence>
<dbReference type="GO" id="GO:0005975">
    <property type="term" value="P:carbohydrate metabolic process"/>
    <property type="evidence" value="ECO:0007669"/>
    <property type="project" value="InterPro"/>
</dbReference>
<sequence length="319" mass="34489">MSPGSYTNPVFGGYFADPFVLAAEGRYYAFGTGAGTTAQSLLGLVSDDLVTWTELGSVLTPGALDGATHLWAPEVAHMGDEYVMYYSAGIEDKAHRLRVATAPHPAGPYRDLGASLTPQEPFAIDPHPFQDPDGSWYLYYAVDRLESARVGTAVVVDRLLAPDRLAGNPQPVIVPSADWQLFLAGRAMYDAVYDWHTCEGPFVLYRQGRYWCLYSGGNWQQPSYGVSVASAPHPLGPWEEAPSDGPLVVRTRPGVVHGPGHASVVTDDAGTDWLVYHAWDPAGTARRMCLDRLAWTDRGPVCAGPTTDPQPGPTVRSGR</sequence>
<dbReference type="Gene3D" id="2.115.10.20">
    <property type="entry name" value="Glycosyl hydrolase domain, family 43"/>
    <property type="match status" value="1"/>
</dbReference>
<gene>
    <name evidence="8" type="ORF">FJ693_18650</name>
</gene>
<evidence type="ECO:0000256" key="7">
    <source>
        <dbReference type="SAM" id="MobiDB-lite"/>
    </source>
</evidence>
<reference evidence="8 9" key="1">
    <citation type="submission" date="2019-07" db="EMBL/GenBank/DDBJ databases">
        <title>Georgenia wutianyii sp. nov. and Georgenia *** sp. nov. isolated from plateau pika (Ochotona curzoniae) in the Qinghai-Tibet plateau of China.</title>
        <authorList>
            <person name="Tian Z."/>
        </authorList>
    </citation>
    <scope>NUCLEOTIDE SEQUENCE [LARGE SCALE GENOMIC DNA]</scope>
    <source>
        <strain evidence="8 9">Z446</strain>
    </source>
</reference>
<dbReference type="RefSeq" id="WP_143419941.1">
    <property type="nucleotide sequence ID" value="NZ_VJXR01000097.1"/>
</dbReference>
<evidence type="ECO:0000313" key="9">
    <source>
        <dbReference type="Proteomes" id="UP000318693"/>
    </source>
</evidence>
<dbReference type="AlphaFoldDB" id="A0A552WKA8"/>
<evidence type="ECO:0000256" key="4">
    <source>
        <dbReference type="PIRSR" id="PIRSR606710-1"/>
    </source>
</evidence>
<feature type="active site" description="Proton acceptor" evidence="4">
    <location>
        <position position="17"/>
    </location>
</feature>
<dbReference type="InterPro" id="IPR006710">
    <property type="entry name" value="Glyco_hydro_43"/>
</dbReference>
<dbReference type="SUPFAM" id="SSF75005">
    <property type="entry name" value="Arabinanase/levansucrase/invertase"/>
    <property type="match status" value="1"/>
</dbReference>
<comment type="similarity">
    <text evidence="1 6">Belongs to the glycosyl hydrolase 43 family.</text>
</comment>